<keyword evidence="4" id="KW-0371">Homeobox</keyword>
<keyword evidence="2" id="KW-0217">Developmental protein</keyword>
<evidence type="ECO:0000256" key="3">
    <source>
        <dbReference type="ARBA" id="ARBA00023125"/>
    </source>
</evidence>
<feature type="compositionally biased region" description="Polar residues" evidence="6">
    <location>
        <begin position="133"/>
        <end position="154"/>
    </location>
</feature>
<comment type="subcellular location">
    <subcellularLocation>
        <location evidence="1">Nucleus</location>
    </subcellularLocation>
</comment>
<evidence type="ECO:0000256" key="6">
    <source>
        <dbReference type="SAM" id="MobiDB-lite"/>
    </source>
</evidence>
<dbReference type="InterPro" id="IPR001827">
    <property type="entry name" value="Homeobox_Antennapedia_CS"/>
</dbReference>
<keyword evidence="3" id="KW-0238">DNA-binding</keyword>
<feature type="compositionally biased region" description="Basic residues" evidence="6">
    <location>
        <begin position="38"/>
        <end position="57"/>
    </location>
</feature>
<dbReference type="Proteomes" id="UP000827092">
    <property type="component" value="Unassembled WGS sequence"/>
</dbReference>
<feature type="compositionally biased region" description="Polar residues" evidence="6">
    <location>
        <begin position="1"/>
        <end position="10"/>
    </location>
</feature>
<evidence type="ECO:0000313" key="7">
    <source>
        <dbReference type="EMBL" id="KAG8200892.1"/>
    </source>
</evidence>
<dbReference type="GO" id="GO:0000981">
    <property type="term" value="F:DNA-binding transcription factor activity, RNA polymerase II-specific"/>
    <property type="evidence" value="ECO:0007669"/>
    <property type="project" value="TreeGrafter"/>
</dbReference>
<organism evidence="7 8">
    <name type="scientific">Oedothorax gibbosus</name>
    <dbReference type="NCBI Taxonomy" id="931172"/>
    <lineage>
        <taxon>Eukaryota</taxon>
        <taxon>Metazoa</taxon>
        <taxon>Ecdysozoa</taxon>
        <taxon>Arthropoda</taxon>
        <taxon>Chelicerata</taxon>
        <taxon>Arachnida</taxon>
        <taxon>Araneae</taxon>
        <taxon>Araneomorphae</taxon>
        <taxon>Entelegynae</taxon>
        <taxon>Araneoidea</taxon>
        <taxon>Linyphiidae</taxon>
        <taxon>Erigoninae</taxon>
        <taxon>Oedothorax</taxon>
    </lineage>
</organism>
<gene>
    <name evidence="7" type="ORF">JTE90_020532</name>
</gene>
<dbReference type="PANTHER" id="PTHR45771">
    <property type="entry name" value="HOMEOTIC PROTEIN DEFORMED"/>
    <property type="match status" value="1"/>
</dbReference>
<dbReference type="EMBL" id="JAFNEN010000011">
    <property type="protein sequence ID" value="KAG8200892.1"/>
    <property type="molecule type" value="Genomic_DNA"/>
</dbReference>
<dbReference type="GO" id="GO:0000978">
    <property type="term" value="F:RNA polymerase II cis-regulatory region sequence-specific DNA binding"/>
    <property type="evidence" value="ECO:0007669"/>
    <property type="project" value="TreeGrafter"/>
</dbReference>
<dbReference type="PROSITE" id="PS00032">
    <property type="entry name" value="ANTENNAPEDIA"/>
    <property type="match status" value="1"/>
</dbReference>
<name>A0AAV6VVA6_9ARAC</name>
<dbReference type="InterPro" id="IPR050609">
    <property type="entry name" value="Antp_homeobox_Deformed_sf"/>
</dbReference>
<feature type="region of interest" description="Disordered" evidence="6">
    <location>
        <begin position="1"/>
        <end position="167"/>
    </location>
</feature>
<dbReference type="GO" id="GO:0009952">
    <property type="term" value="P:anterior/posterior pattern specification"/>
    <property type="evidence" value="ECO:0007669"/>
    <property type="project" value="TreeGrafter"/>
</dbReference>
<accession>A0AAV6VVA6</accession>
<protein>
    <submittedName>
        <fullName evidence="7">Uncharacterized protein</fullName>
    </submittedName>
</protein>
<evidence type="ECO:0000256" key="5">
    <source>
        <dbReference type="ARBA" id="ARBA00023242"/>
    </source>
</evidence>
<evidence type="ECO:0000256" key="2">
    <source>
        <dbReference type="ARBA" id="ARBA00022473"/>
    </source>
</evidence>
<evidence type="ECO:0000256" key="1">
    <source>
        <dbReference type="ARBA" id="ARBA00004123"/>
    </source>
</evidence>
<dbReference type="PANTHER" id="PTHR45771:SF6">
    <property type="entry name" value="HOMEOTIC PROTEIN SEX COMBS REDUCED"/>
    <property type="match status" value="1"/>
</dbReference>
<dbReference type="GO" id="GO:0045944">
    <property type="term" value="P:positive regulation of transcription by RNA polymerase II"/>
    <property type="evidence" value="ECO:0007669"/>
    <property type="project" value="TreeGrafter"/>
</dbReference>
<dbReference type="AlphaFoldDB" id="A0AAV6VVA6"/>
<reference evidence="7 8" key="1">
    <citation type="journal article" date="2022" name="Nat. Ecol. Evol.">
        <title>A masculinizing supergene underlies an exaggerated male reproductive morph in a spider.</title>
        <authorList>
            <person name="Hendrickx F."/>
            <person name="De Corte Z."/>
            <person name="Sonet G."/>
            <person name="Van Belleghem S.M."/>
            <person name="Kostlbacher S."/>
            <person name="Vangestel C."/>
        </authorList>
    </citation>
    <scope>NUCLEOTIDE SEQUENCE [LARGE SCALE GENOMIC DNA]</scope>
    <source>
        <strain evidence="7">W744_W776</strain>
    </source>
</reference>
<keyword evidence="8" id="KW-1185">Reference proteome</keyword>
<proteinExistence type="predicted"/>
<evidence type="ECO:0000313" key="8">
    <source>
        <dbReference type="Proteomes" id="UP000827092"/>
    </source>
</evidence>
<comment type="caution">
    <text evidence="7">The sequence shown here is derived from an EMBL/GenBank/DDBJ whole genome shotgun (WGS) entry which is preliminary data.</text>
</comment>
<keyword evidence="5" id="KW-0539">Nucleus</keyword>
<dbReference type="GO" id="GO:0005654">
    <property type="term" value="C:nucleoplasm"/>
    <property type="evidence" value="ECO:0007669"/>
    <property type="project" value="TreeGrafter"/>
</dbReference>
<sequence length="210" mass="22565">MSSYLMNSPAYSDPKFPPNEEYSQGNYIPSHGGDYYPHHPHHHPHHHHAPPQHHHHAPPPQHHPQQHHHPYAGYPLSGAYGQENGSPVYGAAPNPPPGQHYYSRAPCGLGPVSPLSRTPTLPVDHGPAVSLSPIPQQRSSPVSSPDPQRNSGQQIGPDGGPADCAVGGNGAGHPVIYPWMKKVHVGTGKSGLCLILTFLSLPPSQPAEYR</sequence>
<evidence type="ECO:0000256" key="4">
    <source>
        <dbReference type="ARBA" id="ARBA00023155"/>
    </source>
</evidence>